<evidence type="ECO:0000313" key="3">
    <source>
        <dbReference type="Proteomes" id="UP000003163"/>
    </source>
</evidence>
<keyword evidence="3" id="KW-1185">Reference proteome</keyword>
<keyword evidence="1" id="KW-1133">Transmembrane helix</keyword>
<keyword evidence="1" id="KW-0812">Transmembrane</keyword>
<keyword evidence="1" id="KW-0472">Membrane</keyword>
<feature type="transmembrane region" description="Helical" evidence="1">
    <location>
        <begin position="70"/>
        <end position="89"/>
    </location>
</feature>
<proteinExistence type="predicted"/>
<reference evidence="2 3" key="1">
    <citation type="submission" date="2011-08" db="EMBL/GenBank/DDBJ databases">
        <authorList>
            <person name="Liu Z.J."/>
            <person name="Shi F.L."/>
            <person name="Lu J.Q."/>
            <person name="Li M."/>
            <person name="Wang Z.L."/>
        </authorList>
    </citation>
    <scope>NUCLEOTIDE SEQUENCE [LARGE SCALE GENOMIC DNA]</scope>
    <source>
        <strain evidence="2 3">USNM 41457</strain>
    </source>
</reference>
<organism evidence="2 3">
    <name type="scientific">Edhazardia aedis (strain USNM 41457)</name>
    <name type="common">Microsporidian parasite</name>
    <dbReference type="NCBI Taxonomy" id="1003232"/>
    <lineage>
        <taxon>Eukaryota</taxon>
        <taxon>Fungi</taxon>
        <taxon>Fungi incertae sedis</taxon>
        <taxon>Microsporidia</taxon>
        <taxon>Edhazardia</taxon>
    </lineage>
</organism>
<dbReference type="AlphaFoldDB" id="A0A0L1P6H9"/>
<evidence type="ECO:0000313" key="2">
    <source>
        <dbReference type="EMBL" id="KNH48536.1"/>
    </source>
</evidence>
<comment type="caution">
    <text evidence="2">The sequence shown here is derived from an EMBL/GenBank/DDBJ whole genome shotgun (WGS) entry which is preliminary data.</text>
</comment>
<evidence type="ECO:0000256" key="1">
    <source>
        <dbReference type="SAM" id="Phobius"/>
    </source>
</evidence>
<dbReference type="VEuPathDB" id="MicrosporidiaDB:EDEG_05080"/>
<reference evidence="3" key="2">
    <citation type="submission" date="2015-07" db="EMBL/GenBank/DDBJ databases">
        <title>Contrasting host-pathogen interactions and genome evolution in two generalist and specialist microsporidian pathogens of mosquitoes.</title>
        <authorList>
            <consortium name="The Broad Institute Genomics Platform"/>
            <consortium name="The Broad Institute Genome Sequencing Center for Infectious Disease"/>
            <person name="Cuomo C.A."/>
            <person name="Sanscrainte N.D."/>
            <person name="Goldberg J.M."/>
            <person name="Heiman D."/>
            <person name="Young S."/>
            <person name="Zeng Q."/>
            <person name="Becnel J.J."/>
            <person name="Birren B.W."/>
        </authorList>
    </citation>
    <scope>NUCLEOTIDE SEQUENCE [LARGE SCALE GENOMIC DNA]</scope>
    <source>
        <strain evidence="3">USNM 41457</strain>
    </source>
</reference>
<dbReference type="Proteomes" id="UP000003163">
    <property type="component" value="Unassembled WGS sequence"/>
</dbReference>
<gene>
    <name evidence="2" type="ORF">EDEG_05080</name>
</gene>
<protein>
    <submittedName>
        <fullName evidence="2">Uncharacterized protein</fullName>
    </submittedName>
</protein>
<dbReference type="EMBL" id="AFBI03000017">
    <property type="protein sequence ID" value="KNH48536.1"/>
    <property type="molecule type" value="Genomic_DNA"/>
</dbReference>
<accession>A0A0L1P6H9</accession>
<name>A0A0L1P6H9_EDHAE</name>
<sequence length="90" mass="10709">MSDFSHNINKSQFYTQENIELQDTIDKINEPLMYIINDMKEVDTNETVHSENSNKHSHFDQDEKKLDCNILFDIIMWLTCNIVVGYFFIT</sequence>
<dbReference type="InParanoid" id="A0A0L1P6H9"/>